<dbReference type="EMBL" id="BAABXL010000001">
    <property type="protein sequence ID" value="GAA6267360.1"/>
    <property type="molecule type" value="Genomic_DNA"/>
</dbReference>
<dbReference type="Proteomes" id="UP001600894">
    <property type="component" value="Unassembled WGS sequence"/>
</dbReference>
<dbReference type="RefSeq" id="WP_176255113.1">
    <property type="nucleotide sequence ID" value="NZ_BAABXL010000001.1"/>
</dbReference>
<proteinExistence type="predicted"/>
<evidence type="ECO:0000313" key="2">
    <source>
        <dbReference type="Proteomes" id="UP001600894"/>
    </source>
</evidence>
<reference evidence="1 2" key="1">
    <citation type="submission" date="2024-04" db="EMBL/GenBank/DDBJ databases">
        <title>Defined microbial consortia suppress multidrug-resistant proinflammatory Enterobacteriaceae via ecological control.</title>
        <authorList>
            <person name="Furuichi M."/>
            <person name="Kawaguchi T."/>
            <person name="Pust M."/>
            <person name="Yasuma K."/>
            <person name="Plichta D."/>
            <person name="Hasegawa N."/>
            <person name="Ohya T."/>
            <person name="Bhattarai S."/>
            <person name="Sasajima S."/>
            <person name="Aoto Y."/>
            <person name="Tuganbaev T."/>
            <person name="Yaginuma M."/>
            <person name="Ueda M."/>
            <person name="Okahashi N."/>
            <person name="Amafuji K."/>
            <person name="Kiridooshi Y."/>
            <person name="Sugita K."/>
            <person name="Strazar M."/>
            <person name="Skelly A."/>
            <person name="Suda W."/>
            <person name="Hattori M."/>
            <person name="Nakamoto N."/>
            <person name="Caballero S."/>
            <person name="Norman J."/>
            <person name="Olle B."/>
            <person name="Tanoue T."/>
            <person name="Arita M."/>
            <person name="Bucci V."/>
            <person name="Atarashi K."/>
            <person name="Xavier R."/>
            <person name="Honda K."/>
        </authorList>
    </citation>
    <scope>NUCLEOTIDE SEQUENCE [LARGE SCALE GENOMIC DNA]</scope>
    <source>
        <strain evidence="2">f13</strain>
    </source>
</reference>
<dbReference type="InterPro" id="IPR023606">
    <property type="entry name" value="CoA-Trfase_III_dom_1_sf"/>
</dbReference>
<name>A0ABQ0ATK9_9FIRM</name>
<dbReference type="InterPro" id="IPR044855">
    <property type="entry name" value="CoA-Trfase_III_dom3_sf"/>
</dbReference>
<dbReference type="PANTHER" id="PTHR48228:SF2">
    <property type="entry name" value="E-CINNAMOYL-COA:R-PHENYLLACTATE COA TRANSFERASE LARGE SUBUNIT"/>
    <property type="match status" value="1"/>
</dbReference>
<comment type="caution">
    <text evidence="1">The sequence shown here is derived from an EMBL/GenBank/DDBJ whole genome shotgun (WGS) entry which is preliminary data.</text>
</comment>
<dbReference type="InterPro" id="IPR003673">
    <property type="entry name" value="CoA-Trfase_fam_III"/>
</dbReference>
<evidence type="ECO:0000313" key="1">
    <source>
        <dbReference type="EMBL" id="GAA6267360.1"/>
    </source>
</evidence>
<gene>
    <name evidence="1" type="primary">fldA</name>
    <name evidence="1" type="ORF">F130042H8_04200</name>
</gene>
<dbReference type="PANTHER" id="PTHR48228">
    <property type="entry name" value="SUCCINYL-COA--D-CITRAMALATE COA-TRANSFERASE"/>
    <property type="match status" value="1"/>
</dbReference>
<dbReference type="InterPro" id="IPR050509">
    <property type="entry name" value="CoA-transferase_III"/>
</dbReference>
<dbReference type="Pfam" id="PF02515">
    <property type="entry name" value="CoA_transf_3"/>
    <property type="match status" value="1"/>
</dbReference>
<keyword evidence="2" id="KW-1185">Reference proteome</keyword>
<organism evidence="1 2">
    <name type="scientific">Enterocloster alcoholdehydrogenati</name>
    <dbReference type="NCBI Taxonomy" id="2547410"/>
    <lineage>
        <taxon>Bacteria</taxon>
        <taxon>Bacillati</taxon>
        <taxon>Bacillota</taxon>
        <taxon>Clostridia</taxon>
        <taxon>Lachnospirales</taxon>
        <taxon>Lachnospiraceae</taxon>
        <taxon>Enterocloster</taxon>
    </lineage>
</organism>
<protein>
    <submittedName>
        <fullName evidence="1">3-(Aryl)acryloyl-CoA:(R)-3-(Aryl)lactate CoA-transferase FldA</fullName>
    </submittedName>
</protein>
<dbReference type="Gene3D" id="3.30.1540.10">
    <property type="entry name" value="formyl-coa transferase, domain 3"/>
    <property type="match status" value="1"/>
</dbReference>
<accession>A0ABQ0ATK9</accession>
<sequence>MRPLEGVKVVDLTTYLAAPTTVRVLGEWGADCVKIESAKGDPARTQGAVFNMPYSDEENLAFDVANFNKKFITLNLKDPMGQEIAYKLLSQADVFVTNTRTKSLVKLGLDYDTLKEKFPRLIFAQVLGYGENGPEKDTAGFDVTCYMARGGVFGTTVNRGDAPMIPTNGFGDFQVSLALASGICAALYGREKTGMGDKVTVSLHHAAVYALSTGLISAQYGNQYPKNRTEVVNPFNDVFRTRDGKWVCICCPEYDRDYEKMFTVLDAPEMLTPEAREKYRRCEDINANGLNGEVVAALDRAIARFTREELMERLKASDMPCEACMEPEDIYRDEQAAANHILAKIPYPSGERFMPTNPIRFKSMGEPEYVSGGSQGAHTIELMEQMGYTKEQIRQAIASGAATGETKLKKL</sequence>
<dbReference type="Gene3D" id="3.40.50.10540">
    <property type="entry name" value="Crotonobetainyl-coa:carnitine coa-transferase, domain 1"/>
    <property type="match status" value="1"/>
</dbReference>
<dbReference type="SUPFAM" id="SSF89796">
    <property type="entry name" value="CoA-transferase family III (CaiB/BaiF)"/>
    <property type="match status" value="1"/>
</dbReference>